<evidence type="ECO:0000313" key="2">
    <source>
        <dbReference type="Proteomes" id="UP001189624"/>
    </source>
</evidence>
<gene>
    <name evidence="1" type="ORF">AYBTSS11_LOCUS29069</name>
</gene>
<name>A0AA86W264_9FABA</name>
<sequence>MNLKMVPLLRSKTLSSVANFSRFQVITDSFNKQGNGTQNFTDAKIIITEGCCRCCCCTSSDLHGLLLKYWLFQSDTTKTFLRWKLLPPPDPILVRSLSQVWNISQNMLSRAGAVFTGISYVEAMHRMLVQVARPRCFPCCTLLTLSGAFTCTLKSDPQVIKNSVLNANVLGSQSVGLGGVVNSFNNLSEDIQEFHNATVKFEVSSCTSTSGVRFGVLANSFNNKGNGTQNFSNATIIIIGGCCSGSFDLHAEVLDAMSQKTYSTMKVMGYRTTAIQQSQFQDFAPIIILPFHVWILRLRRCLNVYNLLSHHWLQDGKIPTVDSATSTVSASGTFSSIGVSWVLLQLCLLHRLESEPER</sequence>
<organism evidence="1 2">
    <name type="scientific">Sphenostylis stenocarpa</name>
    <dbReference type="NCBI Taxonomy" id="92480"/>
    <lineage>
        <taxon>Eukaryota</taxon>
        <taxon>Viridiplantae</taxon>
        <taxon>Streptophyta</taxon>
        <taxon>Embryophyta</taxon>
        <taxon>Tracheophyta</taxon>
        <taxon>Spermatophyta</taxon>
        <taxon>Magnoliopsida</taxon>
        <taxon>eudicotyledons</taxon>
        <taxon>Gunneridae</taxon>
        <taxon>Pentapetalae</taxon>
        <taxon>rosids</taxon>
        <taxon>fabids</taxon>
        <taxon>Fabales</taxon>
        <taxon>Fabaceae</taxon>
        <taxon>Papilionoideae</taxon>
        <taxon>50 kb inversion clade</taxon>
        <taxon>NPAAA clade</taxon>
        <taxon>indigoferoid/millettioid clade</taxon>
        <taxon>Phaseoleae</taxon>
        <taxon>Sphenostylis</taxon>
    </lineage>
</organism>
<dbReference type="EMBL" id="OY731407">
    <property type="protein sequence ID" value="CAJ1976926.1"/>
    <property type="molecule type" value="Genomic_DNA"/>
</dbReference>
<dbReference type="AlphaFoldDB" id="A0AA86W264"/>
<protein>
    <submittedName>
        <fullName evidence="1">Uncharacterized protein</fullName>
    </submittedName>
</protein>
<keyword evidence="2" id="KW-1185">Reference proteome</keyword>
<dbReference type="Proteomes" id="UP001189624">
    <property type="component" value="Chromosome 10"/>
</dbReference>
<dbReference type="Gramene" id="rna-AYBTSS11_LOCUS29069">
    <property type="protein sequence ID" value="CAJ1976926.1"/>
    <property type="gene ID" value="gene-AYBTSS11_LOCUS29069"/>
</dbReference>
<reference evidence="1" key="1">
    <citation type="submission" date="2023-10" db="EMBL/GenBank/DDBJ databases">
        <authorList>
            <person name="Domelevo Entfellner J.-B."/>
        </authorList>
    </citation>
    <scope>NUCLEOTIDE SEQUENCE</scope>
</reference>
<accession>A0AA86W264</accession>
<proteinExistence type="predicted"/>
<evidence type="ECO:0000313" key="1">
    <source>
        <dbReference type="EMBL" id="CAJ1976926.1"/>
    </source>
</evidence>